<dbReference type="OrthoDB" id="288800at2"/>
<dbReference type="AlphaFoldDB" id="A0A5E4T602"/>
<evidence type="ECO:0000256" key="1">
    <source>
        <dbReference type="SAM" id="Phobius"/>
    </source>
</evidence>
<evidence type="ECO:0000313" key="3">
    <source>
        <dbReference type="Proteomes" id="UP000400981"/>
    </source>
</evidence>
<organism evidence="2 3">
    <name type="scientific">Pandoraea eparura</name>
    <dbReference type="NCBI Taxonomy" id="2508291"/>
    <lineage>
        <taxon>Bacteria</taxon>
        <taxon>Pseudomonadati</taxon>
        <taxon>Pseudomonadota</taxon>
        <taxon>Betaproteobacteria</taxon>
        <taxon>Burkholderiales</taxon>
        <taxon>Burkholderiaceae</taxon>
        <taxon>Pandoraea</taxon>
    </lineage>
</organism>
<feature type="transmembrane region" description="Helical" evidence="1">
    <location>
        <begin position="40"/>
        <end position="57"/>
    </location>
</feature>
<keyword evidence="1" id="KW-0472">Membrane</keyword>
<proteinExistence type="predicted"/>
<accession>A0A5E4T602</accession>
<name>A0A5E4T602_9BURK</name>
<keyword evidence="1" id="KW-0812">Transmembrane</keyword>
<dbReference type="Pfam" id="PF11086">
    <property type="entry name" value="DUF2878"/>
    <property type="match status" value="1"/>
</dbReference>
<gene>
    <name evidence="2" type="ORF">PEP31012_01141</name>
</gene>
<feature type="transmembrane region" description="Helical" evidence="1">
    <location>
        <begin position="64"/>
        <end position="89"/>
    </location>
</feature>
<feature type="transmembrane region" description="Helical" evidence="1">
    <location>
        <begin position="101"/>
        <end position="118"/>
    </location>
</feature>
<dbReference type="EMBL" id="CABPSH010000002">
    <property type="protein sequence ID" value="VVD81894.1"/>
    <property type="molecule type" value="Genomic_DNA"/>
</dbReference>
<sequence>MALRQRDPALVSRHLGLLYLALGQVGWFTCVLSAARADGWIGVALVAAMSAGHLCLVRRPLREAAFLVVVTVLGFGWECVVFRTGWIAYPNGVLVAGYAPYWMAGLWALFALQVNAVFASLRRRWFLCAVLGAVGGPLSFRAGAALGAVTFIDFWRAFALIGAGWAVMLPGLIALGAAIGSRPIASGTATDAMGHGDR</sequence>
<feature type="transmembrane region" description="Helical" evidence="1">
    <location>
        <begin position="125"/>
        <end position="152"/>
    </location>
</feature>
<dbReference type="RefSeq" id="WP_150588374.1">
    <property type="nucleotide sequence ID" value="NZ_CABPSH010000002.1"/>
</dbReference>
<dbReference type="Proteomes" id="UP000400981">
    <property type="component" value="Unassembled WGS sequence"/>
</dbReference>
<evidence type="ECO:0008006" key="4">
    <source>
        <dbReference type="Google" id="ProtNLM"/>
    </source>
</evidence>
<keyword evidence="3" id="KW-1185">Reference proteome</keyword>
<dbReference type="InterPro" id="IPR021306">
    <property type="entry name" value="DUF2878"/>
</dbReference>
<reference evidence="2 3" key="1">
    <citation type="submission" date="2019-08" db="EMBL/GenBank/DDBJ databases">
        <authorList>
            <person name="Peeters C."/>
        </authorList>
    </citation>
    <scope>NUCLEOTIDE SEQUENCE [LARGE SCALE GENOMIC DNA]</scope>
    <source>
        <strain evidence="2 3">LMG 31012</strain>
    </source>
</reference>
<feature type="transmembrane region" description="Helical" evidence="1">
    <location>
        <begin position="158"/>
        <end position="179"/>
    </location>
</feature>
<feature type="transmembrane region" description="Helical" evidence="1">
    <location>
        <begin position="15"/>
        <end position="34"/>
    </location>
</feature>
<evidence type="ECO:0000313" key="2">
    <source>
        <dbReference type="EMBL" id="VVD81894.1"/>
    </source>
</evidence>
<keyword evidence="1" id="KW-1133">Transmembrane helix</keyword>
<protein>
    <recommendedName>
        <fullName evidence="4">DUF2878 domain-containing protein</fullName>
    </recommendedName>
</protein>